<accession>A0A538TW00</accession>
<dbReference type="Pfam" id="PF13624">
    <property type="entry name" value="SurA_N_3"/>
    <property type="match status" value="1"/>
</dbReference>
<dbReference type="InterPro" id="IPR000297">
    <property type="entry name" value="PPIase_PpiC"/>
</dbReference>
<dbReference type="Pfam" id="PF00639">
    <property type="entry name" value="Rotamase"/>
    <property type="match status" value="1"/>
</dbReference>
<evidence type="ECO:0000259" key="3">
    <source>
        <dbReference type="PROSITE" id="PS50198"/>
    </source>
</evidence>
<evidence type="ECO:0000256" key="1">
    <source>
        <dbReference type="PROSITE-ProRule" id="PRU00278"/>
    </source>
</evidence>
<feature type="coiled-coil region" evidence="2">
    <location>
        <begin position="123"/>
        <end position="164"/>
    </location>
</feature>
<comment type="caution">
    <text evidence="4">The sequence shown here is derived from an EMBL/GenBank/DDBJ whole genome shotgun (WGS) entry which is preliminary data.</text>
</comment>
<dbReference type="InterPro" id="IPR050245">
    <property type="entry name" value="PrsA_foldase"/>
</dbReference>
<name>A0A538TW00_UNCEI</name>
<dbReference type="EMBL" id="VBOY01000030">
    <property type="protein sequence ID" value="TMQ67799.1"/>
    <property type="molecule type" value="Genomic_DNA"/>
</dbReference>
<keyword evidence="2" id="KW-0175">Coiled coil</keyword>
<sequence>MRLAEASRDCKAATGRSSGGTAIGGLSLKHTTWLALVLALSATAGEARAQRLDGIAAVVNDEVVLQSEVEEQLYLFLLRNQARPDSAETDTLRREILDQLIDEKLIVAEAKRQGVTAPDAEVNQQVEQAMREAKERLGSAEAFAEQLKRENLTEDKLREKYRNEVRRQMLAQRLVQKQVAHKQVSQAEAEAYFKAHPEKFPKMPGQVRVSLIQIPVMPDSVTEAKARAAAVAARARISKGEKFAKVAAEVSDDPASARAGGDLGFLTKGNADPAFERALFSQKPGQLGQPVRGAFGWHIIEVIERDTLKNRAGRDSTDEDGNPAIEIHARHILIRAEVSDADVARARALANRVRAEAKKGTDFTTLVRRYSKYQGPQAEDGDLGFLSTTTFTPMFRAALDTLEVGDVSGVLENRAGFNIFKLTDRKPERAYRLEEIRDELVGGVAQIQFHEKYEQWVKGLRAKAHIEIRSS</sequence>
<organism evidence="4 5">
    <name type="scientific">Eiseniibacteriota bacterium</name>
    <dbReference type="NCBI Taxonomy" id="2212470"/>
    <lineage>
        <taxon>Bacteria</taxon>
        <taxon>Candidatus Eiseniibacteriota</taxon>
    </lineage>
</organism>
<dbReference type="InterPro" id="IPR027304">
    <property type="entry name" value="Trigger_fact/SurA_dom_sf"/>
</dbReference>
<feature type="domain" description="PpiC" evidence="3">
    <location>
        <begin position="204"/>
        <end position="304"/>
    </location>
</feature>
<dbReference type="PROSITE" id="PS50198">
    <property type="entry name" value="PPIC_PPIASE_2"/>
    <property type="match status" value="2"/>
</dbReference>
<protein>
    <recommendedName>
        <fullName evidence="3">PpiC domain-containing protein</fullName>
    </recommendedName>
</protein>
<gene>
    <name evidence="4" type="ORF">E6K78_03450</name>
</gene>
<dbReference type="Gene3D" id="1.10.4030.10">
    <property type="entry name" value="Porin chaperone SurA, peptide-binding domain"/>
    <property type="match status" value="1"/>
</dbReference>
<dbReference type="Gene3D" id="3.10.50.40">
    <property type="match status" value="2"/>
</dbReference>
<dbReference type="Proteomes" id="UP000316609">
    <property type="component" value="Unassembled WGS sequence"/>
</dbReference>
<dbReference type="SUPFAM" id="SSF54534">
    <property type="entry name" value="FKBP-like"/>
    <property type="match status" value="2"/>
</dbReference>
<evidence type="ECO:0000313" key="4">
    <source>
        <dbReference type="EMBL" id="TMQ67799.1"/>
    </source>
</evidence>
<keyword evidence="1" id="KW-0413">Isomerase</keyword>
<dbReference type="PANTHER" id="PTHR47245:SF2">
    <property type="entry name" value="PEPTIDYL-PROLYL CIS-TRANS ISOMERASE HP_0175-RELATED"/>
    <property type="match status" value="1"/>
</dbReference>
<evidence type="ECO:0000256" key="2">
    <source>
        <dbReference type="SAM" id="Coils"/>
    </source>
</evidence>
<dbReference type="SUPFAM" id="SSF109998">
    <property type="entry name" value="Triger factor/SurA peptide-binding domain-like"/>
    <property type="match status" value="1"/>
</dbReference>
<dbReference type="PANTHER" id="PTHR47245">
    <property type="entry name" value="PEPTIDYLPROLYL ISOMERASE"/>
    <property type="match status" value="1"/>
</dbReference>
<reference evidence="4 5" key="1">
    <citation type="journal article" date="2019" name="Nat. Microbiol.">
        <title>Mediterranean grassland soil C-N compound turnover is dependent on rainfall and depth, and is mediated by genomically divergent microorganisms.</title>
        <authorList>
            <person name="Diamond S."/>
            <person name="Andeer P.F."/>
            <person name="Li Z."/>
            <person name="Crits-Christoph A."/>
            <person name="Burstein D."/>
            <person name="Anantharaman K."/>
            <person name="Lane K.R."/>
            <person name="Thomas B.C."/>
            <person name="Pan C."/>
            <person name="Northen T.R."/>
            <person name="Banfield J.F."/>
        </authorList>
    </citation>
    <scope>NUCLEOTIDE SEQUENCE [LARGE SCALE GENOMIC DNA]</scope>
    <source>
        <strain evidence="4">WS_8</strain>
    </source>
</reference>
<dbReference type="InterPro" id="IPR023058">
    <property type="entry name" value="PPIase_PpiC_CS"/>
</dbReference>
<feature type="domain" description="PpiC" evidence="3">
    <location>
        <begin position="324"/>
        <end position="424"/>
    </location>
</feature>
<keyword evidence="1" id="KW-0697">Rotamase</keyword>
<dbReference type="Pfam" id="PF13616">
    <property type="entry name" value="Rotamase_3"/>
    <property type="match status" value="1"/>
</dbReference>
<evidence type="ECO:0000313" key="5">
    <source>
        <dbReference type="Proteomes" id="UP000316609"/>
    </source>
</evidence>
<dbReference type="InterPro" id="IPR046357">
    <property type="entry name" value="PPIase_dom_sf"/>
</dbReference>
<proteinExistence type="predicted"/>
<dbReference type="PROSITE" id="PS01096">
    <property type="entry name" value="PPIC_PPIASE_1"/>
    <property type="match status" value="1"/>
</dbReference>
<dbReference type="AlphaFoldDB" id="A0A538TW00"/>
<dbReference type="GO" id="GO:0003755">
    <property type="term" value="F:peptidyl-prolyl cis-trans isomerase activity"/>
    <property type="evidence" value="ECO:0007669"/>
    <property type="project" value="UniProtKB-KW"/>
</dbReference>